<accession>V3ZXN6</accession>
<dbReference type="PROSITE" id="PS01209">
    <property type="entry name" value="LDLRA_1"/>
    <property type="match status" value="1"/>
</dbReference>
<dbReference type="RefSeq" id="XP_009060206.1">
    <property type="nucleotide sequence ID" value="XM_009061958.1"/>
</dbReference>
<dbReference type="InterPro" id="IPR036055">
    <property type="entry name" value="LDL_receptor-like_sf"/>
</dbReference>
<keyword evidence="1" id="KW-1015">Disulfide bond</keyword>
<dbReference type="EMBL" id="KB202619">
    <property type="protein sequence ID" value="ESO89167.1"/>
    <property type="molecule type" value="Genomic_DNA"/>
</dbReference>
<keyword evidence="5" id="KW-1185">Reference proteome</keyword>
<evidence type="ECO:0000256" key="2">
    <source>
        <dbReference type="PROSITE-ProRule" id="PRU00124"/>
    </source>
</evidence>
<proteinExistence type="predicted"/>
<dbReference type="CTD" id="20236253"/>
<comment type="caution">
    <text evidence="2">Lacks conserved residue(s) required for the propagation of feature annotation.</text>
</comment>
<organism evidence="4 5">
    <name type="scientific">Lottia gigantea</name>
    <name type="common">Giant owl limpet</name>
    <dbReference type="NCBI Taxonomy" id="225164"/>
    <lineage>
        <taxon>Eukaryota</taxon>
        <taxon>Metazoa</taxon>
        <taxon>Spiralia</taxon>
        <taxon>Lophotrochozoa</taxon>
        <taxon>Mollusca</taxon>
        <taxon>Gastropoda</taxon>
        <taxon>Patellogastropoda</taxon>
        <taxon>Lottioidea</taxon>
        <taxon>Lottiidae</taxon>
        <taxon>Lottia</taxon>
    </lineage>
</organism>
<dbReference type="Proteomes" id="UP000030746">
    <property type="component" value="Unassembled WGS sequence"/>
</dbReference>
<reference evidence="4 5" key="1">
    <citation type="journal article" date="2013" name="Nature">
        <title>Insights into bilaterian evolution from three spiralian genomes.</title>
        <authorList>
            <person name="Simakov O."/>
            <person name="Marletaz F."/>
            <person name="Cho S.J."/>
            <person name="Edsinger-Gonzales E."/>
            <person name="Havlak P."/>
            <person name="Hellsten U."/>
            <person name="Kuo D.H."/>
            <person name="Larsson T."/>
            <person name="Lv J."/>
            <person name="Arendt D."/>
            <person name="Savage R."/>
            <person name="Osoegawa K."/>
            <person name="de Jong P."/>
            <person name="Grimwood J."/>
            <person name="Chapman J.A."/>
            <person name="Shapiro H."/>
            <person name="Aerts A."/>
            <person name="Otillar R.P."/>
            <person name="Terry A.Y."/>
            <person name="Boore J.L."/>
            <person name="Grigoriev I.V."/>
            <person name="Lindberg D.R."/>
            <person name="Seaver E.C."/>
            <person name="Weisblat D.A."/>
            <person name="Putnam N.H."/>
            <person name="Rokhsar D.S."/>
        </authorList>
    </citation>
    <scope>NUCLEOTIDE SEQUENCE [LARGE SCALE GENOMIC DNA]</scope>
</reference>
<evidence type="ECO:0008006" key="6">
    <source>
        <dbReference type="Google" id="ProtNLM"/>
    </source>
</evidence>
<gene>
    <name evidence="4" type="ORF">LOTGIDRAFT_154253</name>
</gene>
<feature type="signal peptide" evidence="3">
    <location>
        <begin position="1"/>
        <end position="20"/>
    </location>
</feature>
<feature type="chain" id="PRO_5004716183" description="Kazal-like domain-containing protein" evidence="3">
    <location>
        <begin position="21"/>
        <end position="191"/>
    </location>
</feature>
<dbReference type="AlphaFoldDB" id="V3ZXN6"/>
<evidence type="ECO:0000313" key="5">
    <source>
        <dbReference type="Proteomes" id="UP000030746"/>
    </source>
</evidence>
<dbReference type="OrthoDB" id="6057086at2759"/>
<keyword evidence="3" id="KW-0732">Signal</keyword>
<dbReference type="PROSITE" id="PS50068">
    <property type="entry name" value="LDLRA_2"/>
    <property type="match status" value="1"/>
</dbReference>
<evidence type="ECO:0000313" key="4">
    <source>
        <dbReference type="EMBL" id="ESO89167.1"/>
    </source>
</evidence>
<evidence type="ECO:0000256" key="3">
    <source>
        <dbReference type="SAM" id="SignalP"/>
    </source>
</evidence>
<protein>
    <recommendedName>
        <fullName evidence="6">Kazal-like domain-containing protein</fullName>
    </recommendedName>
</protein>
<dbReference type="InterPro" id="IPR023415">
    <property type="entry name" value="LDLR_class-A_CS"/>
</dbReference>
<evidence type="ECO:0000256" key="1">
    <source>
        <dbReference type="ARBA" id="ARBA00023157"/>
    </source>
</evidence>
<dbReference type="GeneID" id="20236253"/>
<dbReference type="OMA" id="EDRTICM"/>
<dbReference type="InterPro" id="IPR002172">
    <property type="entry name" value="LDrepeatLR_classA_rpt"/>
</dbReference>
<name>V3ZXN6_LOTGI</name>
<dbReference type="HOGENOM" id="CLU_1422982_0_0_1"/>
<dbReference type="SUPFAM" id="SSF57424">
    <property type="entry name" value="LDL receptor-like module"/>
    <property type="match status" value="1"/>
</dbReference>
<dbReference type="Gene3D" id="2.40.128.620">
    <property type="match status" value="1"/>
</dbReference>
<sequence length="191" mass="22015">MKFIDIIAGFLLCVLGVCDSKPSIYSIQKRLKNLQSAANKNHEKTMFSMRYTGSDLTSDSGRGDSVLQSENDKNEYIKKILAQRHSHRPLVKINHQEVADGEGLDEYVVNRLMKEHRQLKHKRACRGVERRLKTLKCPSDRSICLLDEMVCNDYPDCPNGEDENPAVCLIHDWASRWFSKIQYYLIPTNDI</sequence>
<dbReference type="KEGG" id="lgi:LOTGIDRAFT_154253"/>